<name>A0A0F9JNV9_9ZZZZ</name>
<gene>
    <name evidence="1" type="ORF">LCGC14_1802410</name>
</gene>
<organism evidence="1">
    <name type="scientific">marine sediment metagenome</name>
    <dbReference type="NCBI Taxonomy" id="412755"/>
    <lineage>
        <taxon>unclassified sequences</taxon>
        <taxon>metagenomes</taxon>
        <taxon>ecological metagenomes</taxon>
    </lineage>
</organism>
<sequence>MIVYIVTYLNANDDYYSYIWGVFDTKFLADSQKKKIKILNNNHCYIKTEVCEVMSANG</sequence>
<evidence type="ECO:0000313" key="1">
    <source>
        <dbReference type="EMBL" id="KKM00643.1"/>
    </source>
</evidence>
<protein>
    <submittedName>
        <fullName evidence="1">Uncharacterized protein</fullName>
    </submittedName>
</protein>
<reference evidence="1" key="1">
    <citation type="journal article" date="2015" name="Nature">
        <title>Complex archaea that bridge the gap between prokaryotes and eukaryotes.</title>
        <authorList>
            <person name="Spang A."/>
            <person name="Saw J.H."/>
            <person name="Jorgensen S.L."/>
            <person name="Zaremba-Niedzwiedzka K."/>
            <person name="Martijn J."/>
            <person name="Lind A.E."/>
            <person name="van Eijk R."/>
            <person name="Schleper C."/>
            <person name="Guy L."/>
            <person name="Ettema T.J."/>
        </authorList>
    </citation>
    <scope>NUCLEOTIDE SEQUENCE</scope>
</reference>
<dbReference type="EMBL" id="LAZR01017387">
    <property type="protein sequence ID" value="KKM00643.1"/>
    <property type="molecule type" value="Genomic_DNA"/>
</dbReference>
<accession>A0A0F9JNV9</accession>
<dbReference type="AlphaFoldDB" id="A0A0F9JNV9"/>
<comment type="caution">
    <text evidence="1">The sequence shown here is derived from an EMBL/GenBank/DDBJ whole genome shotgun (WGS) entry which is preliminary data.</text>
</comment>
<proteinExistence type="predicted"/>